<proteinExistence type="predicted"/>
<dbReference type="GeneID" id="31677178"/>
<dbReference type="EMBL" id="CP015363">
    <property type="protein sequence ID" value="ARD85528.1"/>
    <property type="molecule type" value="Genomic_DNA"/>
</dbReference>
<evidence type="ECO:0000313" key="3">
    <source>
        <dbReference type="Proteomes" id="UP000192050"/>
    </source>
</evidence>
<keyword evidence="1" id="KW-1277">Toxin-antitoxin system</keyword>
<evidence type="ECO:0000256" key="1">
    <source>
        <dbReference type="ARBA" id="ARBA00022649"/>
    </source>
</evidence>
<organism evidence="2 3">
    <name type="scientific">Ferroplasma acidiphilum</name>
    <dbReference type="NCBI Taxonomy" id="74969"/>
    <lineage>
        <taxon>Archaea</taxon>
        <taxon>Methanobacteriati</taxon>
        <taxon>Thermoplasmatota</taxon>
        <taxon>Thermoplasmata</taxon>
        <taxon>Thermoplasmatales</taxon>
        <taxon>Ferroplasmaceae</taxon>
        <taxon>Ferroplasma</taxon>
    </lineage>
</organism>
<sequence>MPKTITIKKSVYDELIGVKKKNESFSELLERLVKSQSKQELLLSLRGRIEFEGKDELLKEVEKKRWEREN</sequence>
<dbReference type="AlphaFoldDB" id="A0A1V0N5V2"/>
<dbReference type="RefSeq" id="WP_081143027.1">
    <property type="nucleotide sequence ID" value="NZ_CP015363.1"/>
</dbReference>
<accession>A0A1V0N5V2</accession>
<dbReference type="KEGG" id="fai:FAD_1686"/>
<dbReference type="Proteomes" id="UP000192050">
    <property type="component" value="Chromosome"/>
</dbReference>
<keyword evidence="3" id="KW-1185">Reference proteome</keyword>
<dbReference type="STRING" id="74969.FAD_1686"/>
<evidence type="ECO:0000313" key="2">
    <source>
        <dbReference type="EMBL" id="ARD85528.1"/>
    </source>
</evidence>
<evidence type="ECO:0008006" key="4">
    <source>
        <dbReference type="Google" id="ProtNLM"/>
    </source>
</evidence>
<dbReference type="Pfam" id="PF02697">
    <property type="entry name" value="VAPB_antitox"/>
    <property type="match status" value="1"/>
</dbReference>
<gene>
    <name evidence="2" type="ORF">FAD_1686</name>
</gene>
<dbReference type="InterPro" id="IPR003847">
    <property type="entry name" value="Put_antitoxin"/>
</dbReference>
<reference evidence="2 3" key="1">
    <citation type="submission" date="2011-10" db="EMBL/GenBank/DDBJ databases">
        <title>Metabolic and evolutionary patterns in the extreme acidophile Ferroplasma acidiphilum.</title>
        <authorList>
            <person name="Golyshina O.V."/>
            <person name="Kozyavkin S.A."/>
            <person name="Tatusov R.L."/>
            <person name="Slesarev A.I."/>
            <person name="Golyshin P.N."/>
        </authorList>
    </citation>
    <scope>NUCLEOTIDE SEQUENCE [LARGE SCALE GENOMIC DNA]</scope>
    <source>
        <strain evidence="3">Y</strain>
    </source>
</reference>
<protein>
    <recommendedName>
        <fullName evidence="4">Antitoxin</fullName>
    </recommendedName>
</protein>
<name>A0A1V0N5V2_9ARCH</name>